<reference evidence="12 13" key="1">
    <citation type="submission" date="2019-12" db="EMBL/GenBank/DDBJ databases">
        <title>Sequence classification of anaerobic respiratory reductive dehalogenases: First we see many, then we see few.</title>
        <authorList>
            <person name="Molenda O."/>
            <person name="Puentes Jacome L.A."/>
            <person name="Cao X."/>
            <person name="Nesbo C.L."/>
            <person name="Tang S."/>
            <person name="Morson N."/>
            <person name="Patron J."/>
            <person name="Lomheim L."/>
            <person name="Wishart D.S."/>
            <person name="Edwards E.A."/>
        </authorList>
    </citation>
    <scope>NUCLEOTIDE SEQUENCE [LARGE SCALE GENOMIC DNA]</scope>
    <source>
        <strain evidence="12 13">12DCA</strain>
    </source>
</reference>
<dbReference type="NCBIfam" id="TIGR03592">
    <property type="entry name" value="yidC_oxa1_cterm"/>
    <property type="match status" value="1"/>
</dbReference>
<sequence length="239" mass="27341">MDIVYQGMAAILKWLFDLSSMIGLPYWGMAIIIFTIIIKIVLYPLTWKQMQSMRKMTDLQPKMKVLQKKYANDKQKMNQKIMELYSEEKVNPYSGCLPILVQLPILWIFYRTLANFPYGNDASVWFLGFNITVAYGFQLSYHLILPILAGVTSFLMTKVSMATSPNKNQPGAKKDTAEATAEQTQKMMLYVMPFFMAYIVITLPSGLGFYLITMNIVSILQTVYINKKLSAEKKEASVD</sequence>
<gene>
    <name evidence="12" type="primary">yidC</name>
    <name evidence="12" type="ORF">GQ588_14840</name>
</gene>
<evidence type="ECO:0000313" key="13">
    <source>
        <dbReference type="Proteomes" id="UP000430508"/>
    </source>
</evidence>
<dbReference type="PANTHER" id="PTHR12428:SF65">
    <property type="entry name" value="CYTOCHROME C OXIDASE ASSEMBLY PROTEIN COX18, MITOCHONDRIAL"/>
    <property type="match status" value="1"/>
</dbReference>
<dbReference type="CDD" id="cd20070">
    <property type="entry name" value="5TM_YidC_Alb3"/>
    <property type="match status" value="1"/>
</dbReference>
<dbReference type="Proteomes" id="UP000430508">
    <property type="component" value="Chromosome"/>
</dbReference>
<dbReference type="InterPro" id="IPR001708">
    <property type="entry name" value="YidC/ALB3/OXA1/COX18"/>
</dbReference>
<dbReference type="InterPro" id="IPR047196">
    <property type="entry name" value="YidC_ALB_C"/>
</dbReference>
<keyword evidence="3" id="KW-1003">Cell membrane</keyword>
<feature type="domain" description="Membrane insertase YidC/Oxa/ALB C-terminal" evidence="11">
    <location>
        <begin position="27"/>
        <end position="227"/>
    </location>
</feature>
<evidence type="ECO:0000256" key="7">
    <source>
        <dbReference type="ARBA" id="ARBA00023136"/>
    </source>
</evidence>
<feature type="transmembrane region" description="Helical" evidence="10">
    <location>
        <begin position="90"/>
        <end position="110"/>
    </location>
</feature>
<feature type="transmembrane region" description="Helical" evidence="10">
    <location>
        <begin position="24"/>
        <end position="46"/>
    </location>
</feature>
<accession>A0A857DNA8</accession>
<evidence type="ECO:0000259" key="11">
    <source>
        <dbReference type="Pfam" id="PF02096"/>
    </source>
</evidence>
<evidence type="ECO:0000256" key="8">
    <source>
        <dbReference type="ARBA" id="ARBA00023186"/>
    </source>
</evidence>
<dbReference type="GO" id="GO:0032977">
    <property type="term" value="F:membrane insertase activity"/>
    <property type="evidence" value="ECO:0007669"/>
    <property type="project" value="InterPro"/>
</dbReference>
<feature type="transmembrane region" description="Helical" evidence="10">
    <location>
        <begin position="122"/>
        <end position="151"/>
    </location>
</feature>
<keyword evidence="5" id="KW-0653">Protein transport</keyword>
<evidence type="ECO:0000256" key="5">
    <source>
        <dbReference type="ARBA" id="ARBA00022927"/>
    </source>
</evidence>
<dbReference type="RefSeq" id="WP_019224902.1">
    <property type="nucleotide sequence ID" value="NZ_CP046996.1"/>
</dbReference>
<dbReference type="GO" id="GO:0015031">
    <property type="term" value="P:protein transport"/>
    <property type="evidence" value="ECO:0007669"/>
    <property type="project" value="UniProtKB-KW"/>
</dbReference>
<evidence type="ECO:0000256" key="6">
    <source>
        <dbReference type="ARBA" id="ARBA00022989"/>
    </source>
</evidence>
<evidence type="ECO:0000256" key="9">
    <source>
        <dbReference type="RuleBase" id="RU003945"/>
    </source>
</evidence>
<comment type="subcellular location">
    <subcellularLocation>
        <location evidence="1">Cell membrane</location>
        <topology evidence="1">Multi-pass membrane protein</topology>
    </subcellularLocation>
    <subcellularLocation>
        <location evidence="9">Membrane</location>
        <topology evidence="9">Multi-pass membrane protein</topology>
    </subcellularLocation>
</comment>
<keyword evidence="2" id="KW-0813">Transport</keyword>
<evidence type="ECO:0000256" key="1">
    <source>
        <dbReference type="ARBA" id="ARBA00004651"/>
    </source>
</evidence>
<proteinExistence type="inferred from homology"/>
<evidence type="ECO:0000256" key="2">
    <source>
        <dbReference type="ARBA" id="ARBA00022448"/>
    </source>
</evidence>
<comment type="similarity">
    <text evidence="9">Belongs to the OXA1/ALB3/YidC family.</text>
</comment>
<evidence type="ECO:0000256" key="4">
    <source>
        <dbReference type="ARBA" id="ARBA00022692"/>
    </source>
</evidence>
<dbReference type="PRINTS" id="PR01900">
    <property type="entry name" value="YIDCPROTEIN"/>
</dbReference>
<keyword evidence="4 9" id="KW-0812">Transmembrane</keyword>
<keyword evidence="6 10" id="KW-1133">Transmembrane helix</keyword>
<dbReference type="AlphaFoldDB" id="A0A857DNA8"/>
<evidence type="ECO:0000256" key="3">
    <source>
        <dbReference type="ARBA" id="ARBA00022475"/>
    </source>
</evidence>
<dbReference type="EMBL" id="CP046996">
    <property type="protein sequence ID" value="QHA01819.1"/>
    <property type="molecule type" value="Genomic_DNA"/>
</dbReference>
<organism evidence="12 13">
    <name type="scientific">Dehalobacter restrictus</name>
    <dbReference type="NCBI Taxonomy" id="55583"/>
    <lineage>
        <taxon>Bacteria</taxon>
        <taxon>Bacillati</taxon>
        <taxon>Bacillota</taxon>
        <taxon>Clostridia</taxon>
        <taxon>Eubacteriales</taxon>
        <taxon>Desulfitobacteriaceae</taxon>
        <taxon>Dehalobacter</taxon>
    </lineage>
</organism>
<evidence type="ECO:0000313" key="12">
    <source>
        <dbReference type="EMBL" id="QHA01819.1"/>
    </source>
</evidence>
<protein>
    <submittedName>
        <fullName evidence="12">Membrane protein insertase YidC</fullName>
    </submittedName>
</protein>
<dbReference type="Pfam" id="PF02096">
    <property type="entry name" value="60KD_IMP"/>
    <property type="match status" value="1"/>
</dbReference>
<dbReference type="GO" id="GO:0051205">
    <property type="term" value="P:protein insertion into membrane"/>
    <property type="evidence" value="ECO:0007669"/>
    <property type="project" value="TreeGrafter"/>
</dbReference>
<name>A0A857DNA8_9FIRM</name>
<keyword evidence="7 10" id="KW-0472">Membrane</keyword>
<dbReference type="PANTHER" id="PTHR12428">
    <property type="entry name" value="OXA1"/>
    <property type="match status" value="1"/>
</dbReference>
<evidence type="ECO:0000256" key="10">
    <source>
        <dbReference type="SAM" id="Phobius"/>
    </source>
</evidence>
<dbReference type="InterPro" id="IPR028055">
    <property type="entry name" value="YidC/Oxa/ALB_C"/>
</dbReference>
<dbReference type="GO" id="GO:0005886">
    <property type="term" value="C:plasma membrane"/>
    <property type="evidence" value="ECO:0007669"/>
    <property type="project" value="UniProtKB-SubCell"/>
</dbReference>
<keyword evidence="8" id="KW-0143">Chaperone</keyword>